<evidence type="ECO:0000256" key="1">
    <source>
        <dbReference type="ARBA" id="ARBA00004141"/>
    </source>
</evidence>
<keyword evidence="9" id="KW-1185">Reference proteome</keyword>
<dbReference type="PANTHER" id="PTHR23291:SF50">
    <property type="entry name" value="PROTEIN LIFEGUARD 4"/>
    <property type="match status" value="1"/>
</dbReference>
<dbReference type="GO" id="GO:0005886">
    <property type="term" value="C:plasma membrane"/>
    <property type="evidence" value="ECO:0007669"/>
    <property type="project" value="TreeGrafter"/>
</dbReference>
<name>A0A5C4JL29_9HYPH</name>
<reference evidence="8 9" key="2">
    <citation type="submission" date="2019-06" db="EMBL/GenBank/DDBJ databases">
        <title>Martelella lutilitoris sp. nov., isolated from a tidal mudflat.</title>
        <authorList>
            <person name="Kim Y.-J."/>
        </authorList>
    </citation>
    <scope>NUCLEOTIDE SEQUENCE [LARGE SCALE GENOMIC DNA]</scope>
    <source>
        <strain evidence="8 9">GH2-6</strain>
    </source>
</reference>
<dbReference type="OrthoDB" id="9793828at2"/>
<evidence type="ECO:0000313" key="8">
    <source>
        <dbReference type="EMBL" id="TNB46017.1"/>
    </source>
</evidence>
<dbReference type="Pfam" id="PF01027">
    <property type="entry name" value="Bax1-I"/>
    <property type="match status" value="1"/>
</dbReference>
<feature type="transmembrane region" description="Helical" evidence="6">
    <location>
        <begin position="86"/>
        <end position="103"/>
    </location>
</feature>
<evidence type="ECO:0000313" key="10">
    <source>
        <dbReference type="Proteomes" id="UP000596083"/>
    </source>
</evidence>
<feature type="transmembrane region" description="Helical" evidence="6">
    <location>
        <begin position="232"/>
        <end position="254"/>
    </location>
</feature>
<evidence type="ECO:0000256" key="4">
    <source>
        <dbReference type="ARBA" id="ARBA00022989"/>
    </source>
</evidence>
<sequence length="258" mass="27905">MADLRNYQNRAQAGAHASAEIDQGLRAYMLRIYNLMALGLVITGVMAFGLSSLATTTDQAAAVAQLPNGILLTSVGAAVYGSPLKWLVMFAPLIAFFFLAFRVNKMSVSAAQTSFWVYAALTGLSLSSIFIMYTTASIVQTFFITAASFGALSLYGYTTKRDLSAMGSFMVIGLFGILIAMVVNIFLQSSALSFAVSVIGVLVFAGLTAWDTQKLKEMYYEGDGHEVAGRKAVMGALTLYLDFINMFLFLLRLMGNRN</sequence>
<accession>A0A5C4JL29</accession>
<comment type="subcellular location">
    <subcellularLocation>
        <location evidence="1">Membrane</location>
        <topology evidence="1">Multi-pass membrane protein</topology>
    </subcellularLocation>
</comment>
<gene>
    <name evidence="8" type="ORF">FF124_20140</name>
    <name evidence="7" type="ORF">JET14_17870</name>
</gene>
<evidence type="ECO:0000313" key="7">
    <source>
        <dbReference type="EMBL" id="QQM30124.1"/>
    </source>
</evidence>
<evidence type="ECO:0000256" key="3">
    <source>
        <dbReference type="ARBA" id="ARBA00022692"/>
    </source>
</evidence>
<dbReference type="AlphaFoldDB" id="A0A5C4JL29"/>
<feature type="transmembrane region" description="Helical" evidence="6">
    <location>
        <begin position="169"/>
        <end position="187"/>
    </location>
</feature>
<keyword evidence="3 6" id="KW-0812">Transmembrane</keyword>
<dbReference type="CDD" id="cd10432">
    <property type="entry name" value="BI-1-like_bacterial"/>
    <property type="match status" value="1"/>
</dbReference>
<dbReference type="InterPro" id="IPR006214">
    <property type="entry name" value="Bax_inhibitor_1-related"/>
</dbReference>
<dbReference type="KEGG" id="mlut:JET14_17870"/>
<evidence type="ECO:0000256" key="5">
    <source>
        <dbReference type="ARBA" id="ARBA00023136"/>
    </source>
</evidence>
<comment type="similarity">
    <text evidence="2 6">Belongs to the BI1 family.</text>
</comment>
<feature type="transmembrane region" description="Helical" evidence="6">
    <location>
        <begin position="115"/>
        <end position="133"/>
    </location>
</feature>
<dbReference type="RefSeq" id="WP_138750277.1">
    <property type="nucleotide sequence ID" value="NZ_CP066786.1"/>
</dbReference>
<reference evidence="7 10" key="3">
    <citation type="submission" date="2020-12" db="EMBL/GenBank/DDBJ databases">
        <authorList>
            <person name="Zheng R.K."/>
            <person name="Sun C.M."/>
        </authorList>
    </citation>
    <scope>NUCLEOTIDE SEQUENCE [LARGE SCALE GENOMIC DNA]</scope>
    <source>
        <strain evidence="7 10">ZRK001</strain>
    </source>
</reference>
<keyword evidence="4 6" id="KW-1133">Transmembrane helix</keyword>
<evidence type="ECO:0000256" key="6">
    <source>
        <dbReference type="RuleBase" id="RU004379"/>
    </source>
</evidence>
<evidence type="ECO:0000313" key="9">
    <source>
        <dbReference type="Proteomes" id="UP000307874"/>
    </source>
</evidence>
<dbReference type="EMBL" id="VCLB01000014">
    <property type="protein sequence ID" value="TNB46017.1"/>
    <property type="molecule type" value="Genomic_DNA"/>
</dbReference>
<dbReference type="Proteomes" id="UP000307874">
    <property type="component" value="Unassembled WGS sequence"/>
</dbReference>
<feature type="transmembrane region" description="Helical" evidence="6">
    <location>
        <begin position="193"/>
        <end position="211"/>
    </location>
</feature>
<dbReference type="Proteomes" id="UP000596083">
    <property type="component" value="Chromosome"/>
</dbReference>
<protein>
    <submittedName>
        <fullName evidence="8">Bax inhibitor-1/YccA family protein</fullName>
    </submittedName>
</protein>
<keyword evidence="5 6" id="KW-0472">Membrane</keyword>
<proteinExistence type="inferred from homology"/>
<dbReference type="EMBL" id="CP066786">
    <property type="protein sequence ID" value="QQM30124.1"/>
    <property type="molecule type" value="Genomic_DNA"/>
</dbReference>
<feature type="transmembrane region" description="Helical" evidence="6">
    <location>
        <begin position="32"/>
        <end position="53"/>
    </location>
</feature>
<evidence type="ECO:0000256" key="2">
    <source>
        <dbReference type="ARBA" id="ARBA00010350"/>
    </source>
</evidence>
<reference evidence="8 9" key="1">
    <citation type="submission" date="2019-05" db="EMBL/GenBank/DDBJ databases">
        <authorList>
            <person name="Lee S.D."/>
        </authorList>
    </citation>
    <scope>NUCLEOTIDE SEQUENCE [LARGE SCALE GENOMIC DNA]</scope>
    <source>
        <strain evidence="8 9">GH2-6</strain>
    </source>
</reference>
<dbReference type="PANTHER" id="PTHR23291">
    <property type="entry name" value="BAX INHIBITOR-RELATED"/>
    <property type="match status" value="1"/>
</dbReference>
<organism evidence="8 9">
    <name type="scientific">Martelella lutilitoris</name>
    <dbReference type="NCBI Taxonomy" id="2583532"/>
    <lineage>
        <taxon>Bacteria</taxon>
        <taxon>Pseudomonadati</taxon>
        <taxon>Pseudomonadota</taxon>
        <taxon>Alphaproteobacteria</taxon>
        <taxon>Hyphomicrobiales</taxon>
        <taxon>Aurantimonadaceae</taxon>
        <taxon>Martelella</taxon>
    </lineage>
</organism>